<organism evidence="1 2">
    <name type="scientific">Prorocentrum cordatum</name>
    <dbReference type="NCBI Taxonomy" id="2364126"/>
    <lineage>
        <taxon>Eukaryota</taxon>
        <taxon>Sar</taxon>
        <taxon>Alveolata</taxon>
        <taxon>Dinophyceae</taxon>
        <taxon>Prorocentrales</taxon>
        <taxon>Prorocentraceae</taxon>
        <taxon>Prorocentrum</taxon>
    </lineage>
</organism>
<dbReference type="EMBL" id="CAUYUJ010015549">
    <property type="protein sequence ID" value="CAK0855380.1"/>
    <property type="molecule type" value="Genomic_DNA"/>
</dbReference>
<name>A0ABN9U888_9DINO</name>
<evidence type="ECO:0000313" key="2">
    <source>
        <dbReference type="Proteomes" id="UP001189429"/>
    </source>
</evidence>
<accession>A0ABN9U888</accession>
<sequence>MADKLETVNERNCGTKVVHVRVFNPRVHTTQKKADVFTCVLVSESGLYCMAEQMVWGDNPAARARTTKALTDKWTPKSSWALSKLKMVRKKDAFHGSPHPCVLQLSNKTMVAKVLPPQQANKLPSEVEPSMSIHDVLELSQDQAVDLCGFVTDISTQGAFKDKKLAQQLHNKEPVYIFGAYLVKSDNGGVHLTVRNSTIFTRPAGSSPKVAAMLAAGARDLAKDDLTSLSVYDSTNYKDGPAVSSTSAILDMLLQSKAVAPDKLFEIPAASFSLSDTENLLTKAGDRVWASVRMSDYTGSVDAKITETAALALTGCADKTEFQDEVAQGSMTWSRARVRATLAAPGGAQDDQANEPRLAIVCAEPCLFDVTEPLLAPQNDSRLVPTTARAISMSATGKLCVAIGSSRFLASGAILLVEATKDPDTTPRDDSFAITNYVTDVAETDTEQKTAWMATTACPTRRLGRYALTKKDRALILVSFVNGTESELTVADMWKLAPGIDPGAFTTEIAAAADILTNRLTRSKRKADDDLSDFFGPAAKRIHKTFCGPASIAE</sequence>
<evidence type="ECO:0000313" key="1">
    <source>
        <dbReference type="EMBL" id="CAK0855380.1"/>
    </source>
</evidence>
<dbReference type="Proteomes" id="UP001189429">
    <property type="component" value="Unassembled WGS sequence"/>
</dbReference>
<comment type="caution">
    <text evidence="1">The sequence shown here is derived from an EMBL/GenBank/DDBJ whole genome shotgun (WGS) entry which is preliminary data.</text>
</comment>
<gene>
    <name evidence="1" type="ORF">PCOR1329_LOCUS46154</name>
</gene>
<proteinExistence type="predicted"/>
<keyword evidence="2" id="KW-1185">Reference proteome</keyword>
<reference evidence="1" key="1">
    <citation type="submission" date="2023-10" db="EMBL/GenBank/DDBJ databases">
        <authorList>
            <person name="Chen Y."/>
            <person name="Shah S."/>
            <person name="Dougan E. K."/>
            <person name="Thang M."/>
            <person name="Chan C."/>
        </authorList>
    </citation>
    <scope>NUCLEOTIDE SEQUENCE [LARGE SCALE GENOMIC DNA]</scope>
</reference>
<protein>
    <submittedName>
        <fullName evidence="1">Uncharacterized protein</fullName>
    </submittedName>
</protein>